<dbReference type="Pfam" id="PF13365">
    <property type="entry name" value="Trypsin_2"/>
    <property type="match status" value="1"/>
</dbReference>
<evidence type="ECO:0000256" key="2">
    <source>
        <dbReference type="SAM" id="MobiDB-lite"/>
    </source>
</evidence>
<comment type="caution">
    <text evidence="4">The sequence shown here is derived from an EMBL/GenBank/DDBJ whole genome shotgun (WGS) entry which is preliminary data.</text>
</comment>
<protein>
    <submittedName>
        <fullName evidence="4">Peptidase</fullName>
    </submittedName>
</protein>
<feature type="chain" id="PRO_5038357851" evidence="3">
    <location>
        <begin position="23"/>
        <end position="333"/>
    </location>
</feature>
<feature type="region of interest" description="Disordered" evidence="2">
    <location>
        <begin position="34"/>
        <end position="60"/>
    </location>
</feature>
<dbReference type="Proteomes" id="UP000662200">
    <property type="component" value="Unassembled WGS sequence"/>
</dbReference>
<feature type="region of interest" description="Disordered" evidence="2">
    <location>
        <begin position="76"/>
        <end position="112"/>
    </location>
</feature>
<feature type="signal peptide" evidence="3">
    <location>
        <begin position="1"/>
        <end position="22"/>
    </location>
</feature>
<accession>A0A8J3FJ86</accession>
<proteinExistence type="predicted"/>
<sequence>MRPRTTAGVIAALCVAVLPLGAAPVAAARPPAAVLDPEDKDSTEGTVEASADAPPGRDTAERIRKYWTADRLSRAPYADPAHTVSDPDDPQRDPDEDEDTAGPTRPDTRATGRAVMSRPVGMIFFHDPVAKKDMRCSGSVVRSTHKMLVATAGHCVHTGKGGRWVQNLVFIPGYDVKGTEHVRPHGTFAAEKVRAMNGWTKRSNQGRDVAFFRVTKSDLGKGLESEVGAQGYAFGGRRFGVKVTAIGYPSSHKFTGNAQQKKCADATRRSGQWKQLRIDCDLTKGASGGPWLRDYADGYGRIMSVNSNMPKAEKEVDGPQFDLAVRAMYRKID</sequence>
<gene>
    <name evidence="4" type="ORF">GCM10010124_20950</name>
</gene>
<dbReference type="Gene3D" id="2.40.10.10">
    <property type="entry name" value="Trypsin-like serine proteases"/>
    <property type="match status" value="2"/>
</dbReference>
<keyword evidence="1 3" id="KW-0732">Signal</keyword>
<evidence type="ECO:0000313" key="5">
    <source>
        <dbReference type="Proteomes" id="UP000662200"/>
    </source>
</evidence>
<organism evidence="4 5">
    <name type="scientific">Pilimelia terevasa</name>
    <dbReference type="NCBI Taxonomy" id="53372"/>
    <lineage>
        <taxon>Bacteria</taxon>
        <taxon>Bacillati</taxon>
        <taxon>Actinomycetota</taxon>
        <taxon>Actinomycetes</taxon>
        <taxon>Micromonosporales</taxon>
        <taxon>Micromonosporaceae</taxon>
        <taxon>Pilimelia</taxon>
    </lineage>
</organism>
<evidence type="ECO:0000313" key="4">
    <source>
        <dbReference type="EMBL" id="GGK28144.1"/>
    </source>
</evidence>
<dbReference type="AlphaFoldDB" id="A0A8J3FJ86"/>
<dbReference type="EMBL" id="BMQC01000006">
    <property type="protein sequence ID" value="GGK28144.1"/>
    <property type="molecule type" value="Genomic_DNA"/>
</dbReference>
<dbReference type="InterPro" id="IPR009003">
    <property type="entry name" value="Peptidase_S1_PA"/>
</dbReference>
<dbReference type="InterPro" id="IPR050966">
    <property type="entry name" value="Glutamyl_endopeptidase"/>
</dbReference>
<dbReference type="InterPro" id="IPR043504">
    <property type="entry name" value="Peptidase_S1_PA_chymotrypsin"/>
</dbReference>
<reference evidence="4" key="1">
    <citation type="journal article" date="2014" name="Int. J. Syst. Evol. Microbiol.">
        <title>Complete genome sequence of Corynebacterium casei LMG S-19264T (=DSM 44701T), isolated from a smear-ripened cheese.</title>
        <authorList>
            <consortium name="US DOE Joint Genome Institute (JGI-PGF)"/>
            <person name="Walter F."/>
            <person name="Albersmeier A."/>
            <person name="Kalinowski J."/>
            <person name="Ruckert C."/>
        </authorList>
    </citation>
    <scope>NUCLEOTIDE SEQUENCE</scope>
    <source>
        <strain evidence="4">JCM 3091</strain>
    </source>
</reference>
<dbReference type="RefSeq" id="WP_189114060.1">
    <property type="nucleotide sequence ID" value="NZ_BMQC01000006.1"/>
</dbReference>
<evidence type="ECO:0000256" key="3">
    <source>
        <dbReference type="SAM" id="SignalP"/>
    </source>
</evidence>
<reference evidence="4" key="2">
    <citation type="submission" date="2020-09" db="EMBL/GenBank/DDBJ databases">
        <authorList>
            <person name="Sun Q."/>
            <person name="Ohkuma M."/>
        </authorList>
    </citation>
    <scope>NUCLEOTIDE SEQUENCE</scope>
    <source>
        <strain evidence="4">JCM 3091</strain>
    </source>
</reference>
<dbReference type="PANTHER" id="PTHR15462:SF19">
    <property type="entry name" value="PEPTIDASE S1 DOMAIN-CONTAINING PROTEIN"/>
    <property type="match status" value="1"/>
</dbReference>
<dbReference type="SUPFAM" id="SSF50494">
    <property type="entry name" value="Trypsin-like serine proteases"/>
    <property type="match status" value="1"/>
</dbReference>
<dbReference type="PANTHER" id="PTHR15462">
    <property type="entry name" value="SERINE PROTEASE"/>
    <property type="match status" value="1"/>
</dbReference>
<name>A0A8J3FJ86_9ACTN</name>
<keyword evidence="5" id="KW-1185">Reference proteome</keyword>
<evidence type="ECO:0000256" key="1">
    <source>
        <dbReference type="ARBA" id="ARBA00022729"/>
    </source>
</evidence>